<reference evidence="2" key="1">
    <citation type="submission" date="2020-11" db="EMBL/GenBank/DDBJ databases">
        <authorList>
            <consortium name="DOE Joint Genome Institute"/>
            <person name="Ahrendt S."/>
            <person name="Riley R."/>
            <person name="Andreopoulos W."/>
            <person name="Labutti K."/>
            <person name="Pangilinan J."/>
            <person name="Ruiz-Duenas F.J."/>
            <person name="Barrasa J.M."/>
            <person name="Sanchez-Garcia M."/>
            <person name="Camarero S."/>
            <person name="Miyauchi S."/>
            <person name="Serrano A."/>
            <person name="Linde D."/>
            <person name="Babiker R."/>
            <person name="Drula E."/>
            <person name="Ayuso-Fernandez I."/>
            <person name="Pacheco R."/>
            <person name="Padilla G."/>
            <person name="Ferreira P."/>
            <person name="Barriuso J."/>
            <person name="Kellner H."/>
            <person name="Castanera R."/>
            <person name="Alfaro M."/>
            <person name="Ramirez L."/>
            <person name="Pisabarro A.G."/>
            <person name="Kuo A."/>
            <person name="Tritt A."/>
            <person name="Lipzen A."/>
            <person name="He G."/>
            <person name="Yan M."/>
            <person name="Ng V."/>
            <person name="Cullen D."/>
            <person name="Martin F."/>
            <person name="Rosso M.-N."/>
            <person name="Henrissat B."/>
            <person name="Hibbett D."/>
            <person name="Martinez A.T."/>
            <person name="Grigoriev I.V."/>
        </authorList>
    </citation>
    <scope>NUCLEOTIDE SEQUENCE</scope>
    <source>
        <strain evidence="2">CBS 247.69</strain>
    </source>
</reference>
<organism evidence="2 3">
    <name type="scientific">Collybia nuda</name>
    <dbReference type="NCBI Taxonomy" id="64659"/>
    <lineage>
        <taxon>Eukaryota</taxon>
        <taxon>Fungi</taxon>
        <taxon>Dikarya</taxon>
        <taxon>Basidiomycota</taxon>
        <taxon>Agaricomycotina</taxon>
        <taxon>Agaricomycetes</taxon>
        <taxon>Agaricomycetidae</taxon>
        <taxon>Agaricales</taxon>
        <taxon>Tricholomatineae</taxon>
        <taxon>Clitocybaceae</taxon>
        <taxon>Collybia</taxon>
    </lineage>
</organism>
<evidence type="ECO:0008006" key="4">
    <source>
        <dbReference type="Google" id="ProtNLM"/>
    </source>
</evidence>
<feature type="coiled-coil region" evidence="1">
    <location>
        <begin position="25"/>
        <end position="52"/>
    </location>
</feature>
<protein>
    <recommendedName>
        <fullName evidence="4">F-box domain-containing protein</fullName>
    </recommendedName>
</protein>
<sequence length="479" mass="53575">MTPQSPFHGYPALVLSPNIPSDADASSAREQIKIAENELHKLDLELSLILARRSVIMSHINRCRMVIAPYKKLPSELIRKIIVLCVPEVESENATPGKEYYSSRLRVTQICTTWRKIAFDESALWDVSIYPLGRLVDLAESWFRQSSCSSLGLTVRRESVYTDTFNFGSLSPVVNRVITPYSKRLKTLGMIVNESLLKSVLSLTLDSLLSMSLVLDYKDDEWKVSDLPISKPTPSLRSLTLSIPPGFSDERFFLALPLPQLSRIKLTSRISASIVPGILGQCHSLEECTIIAVYQAEFSTFPTPKSSIFLPHLRKLTILFGSYDAEPLLCSFEVPNLSSLMTNIDFSSPRFRSFFRQLSNIHCITIHGIGIRGSFIDENILSSIPNLVMFRTGPYPIPPLALIKIGTGDLLPKVEHLKFPESNRQFILDMLNARSLAVQARPGEISPIKRIVINGAGVEGTYKESFDILRSQGTEINFV</sequence>
<keyword evidence="3" id="KW-1185">Reference proteome</keyword>
<evidence type="ECO:0000313" key="3">
    <source>
        <dbReference type="Proteomes" id="UP000807353"/>
    </source>
</evidence>
<dbReference type="InterPro" id="IPR032675">
    <property type="entry name" value="LRR_dom_sf"/>
</dbReference>
<dbReference type="Proteomes" id="UP000807353">
    <property type="component" value="Unassembled WGS sequence"/>
</dbReference>
<dbReference type="OrthoDB" id="3365698at2759"/>
<accession>A0A9P6CAM1</accession>
<evidence type="ECO:0000256" key="1">
    <source>
        <dbReference type="SAM" id="Coils"/>
    </source>
</evidence>
<dbReference type="AlphaFoldDB" id="A0A9P6CAM1"/>
<name>A0A9P6CAM1_9AGAR</name>
<evidence type="ECO:0000313" key="2">
    <source>
        <dbReference type="EMBL" id="KAF9458586.1"/>
    </source>
</evidence>
<comment type="caution">
    <text evidence="2">The sequence shown here is derived from an EMBL/GenBank/DDBJ whole genome shotgun (WGS) entry which is preliminary data.</text>
</comment>
<dbReference type="Gene3D" id="3.80.10.10">
    <property type="entry name" value="Ribonuclease Inhibitor"/>
    <property type="match status" value="1"/>
</dbReference>
<keyword evidence="1" id="KW-0175">Coiled coil</keyword>
<gene>
    <name evidence="2" type="ORF">BDZ94DRAFT_83275</name>
</gene>
<proteinExistence type="predicted"/>
<dbReference type="EMBL" id="MU150336">
    <property type="protein sequence ID" value="KAF9458586.1"/>
    <property type="molecule type" value="Genomic_DNA"/>
</dbReference>